<name>A0ABT2SP76_9FIRM</name>
<comment type="caution">
    <text evidence="1">The sequence shown here is derived from an EMBL/GenBank/DDBJ whole genome shotgun (WGS) entry which is preliminary data.</text>
</comment>
<keyword evidence="2" id="KW-1185">Reference proteome</keyword>
<dbReference type="InterPro" id="IPR045721">
    <property type="entry name" value="DUF6075"/>
</dbReference>
<dbReference type="Pfam" id="PF19552">
    <property type="entry name" value="DUF6075"/>
    <property type="match status" value="1"/>
</dbReference>
<dbReference type="EMBL" id="JAOQKE010000014">
    <property type="protein sequence ID" value="MCU6725838.1"/>
    <property type="molecule type" value="Genomic_DNA"/>
</dbReference>
<dbReference type="RefSeq" id="WP_262655103.1">
    <property type="nucleotide sequence ID" value="NZ_JAOQKE010000014.1"/>
</dbReference>
<evidence type="ECO:0000313" key="1">
    <source>
        <dbReference type="EMBL" id="MCU6725838.1"/>
    </source>
</evidence>
<protein>
    <submittedName>
        <fullName evidence="1">DUF6075 family protein</fullName>
    </submittedName>
</protein>
<evidence type="ECO:0000313" key="2">
    <source>
        <dbReference type="Proteomes" id="UP001652338"/>
    </source>
</evidence>
<organism evidence="1 2">
    <name type="scientific">Muricoprocola aceti</name>
    <dbReference type="NCBI Taxonomy" id="2981772"/>
    <lineage>
        <taxon>Bacteria</taxon>
        <taxon>Bacillati</taxon>
        <taxon>Bacillota</taxon>
        <taxon>Clostridia</taxon>
        <taxon>Lachnospirales</taxon>
        <taxon>Lachnospiraceae</taxon>
        <taxon>Muricoprocola</taxon>
    </lineage>
</organism>
<sequence length="145" mass="17380">MTDLTLERKKNEKDNIIFINEEHEKFYYEKLEEVRYQDVYHMALCYCLGINNDTRKNVNRIYNFKNGCVKPKCLHEGWQTDGSLKVVRLAFNLYCNGIPSINTDNNNIKEQIDECKRYTVEDLFCCVYAPYFWQAIQIRYPEYTG</sequence>
<gene>
    <name evidence="1" type="ORF">OCV47_10830</name>
</gene>
<proteinExistence type="predicted"/>
<reference evidence="1 2" key="1">
    <citation type="journal article" date="2021" name="ISME Commun">
        <title>Automated analysis of genomic sequences facilitates high-throughput and comprehensive description of bacteria.</title>
        <authorList>
            <person name="Hitch T.C.A."/>
        </authorList>
    </citation>
    <scope>NUCLEOTIDE SEQUENCE [LARGE SCALE GENOMIC DNA]</scope>
    <source>
        <strain evidence="1 2">Sanger_29</strain>
    </source>
</reference>
<accession>A0ABT2SP76</accession>
<dbReference type="Proteomes" id="UP001652338">
    <property type="component" value="Unassembled WGS sequence"/>
</dbReference>